<gene>
    <name evidence="1" type="ORF">ENH63_02195</name>
</gene>
<sequence>MPACFVIAALIGAVWAPGVAQDRAMPTRDVLLIHGPIHYDLLIPLDDISRPRFAALEARGVPLSHPDARWLVIGWGARKFYTETPTYRELKPGNVWRGVIGDDAVLRIDVIGPIDRQIKRRSVAMTERQYRTLVDNVWSELTLGPDGLPERVGVTGYTTTDGFFAAKGRFSILRTCNVWIGDQLRAAGLRFGRWTPLPLSVSLSYQLYQSDHR</sequence>
<dbReference type="EMBL" id="DRFN01000005">
    <property type="protein sequence ID" value="HDZ50592.1"/>
    <property type="molecule type" value="Genomic_DNA"/>
</dbReference>
<dbReference type="NCBIfam" id="TIGR02117">
    <property type="entry name" value="chp_urease_rgn"/>
    <property type="match status" value="1"/>
</dbReference>
<proteinExistence type="predicted"/>
<dbReference type="RefSeq" id="WP_273051821.1">
    <property type="nucleotide sequence ID" value="NZ_DRFN01000005.1"/>
</dbReference>
<dbReference type="Pfam" id="PF09601">
    <property type="entry name" value="DUF2459"/>
    <property type="match status" value="1"/>
</dbReference>
<dbReference type="AlphaFoldDB" id="A0A7V1A5D7"/>
<dbReference type="InterPro" id="IPR011727">
    <property type="entry name" value="CHP02117"/>
</dbReference>
<evidence type="ECO:0000313" key="1">
    <source>
        <dbReference type="EMBL" id="HDZ50592.1"/>
    </source>
</evidence>
<protein>
    <submittedName>
        <fullName evidence="1">TIGR02117 family protein</fullName>
    </submittedName>
</protein>
<organism evidence="1">
    <name type="scientific">Sulfitobacter litoralis</name>
    <dbReference type="NCBI Taxonomy" id="335975"/>
    <lineage>
        <taxon>Bacteria</taxon>
        <taxon>Pseudomonadati</taxon>
        <taxon>Pseudomonadota</taxon>
        <taxon>Alphaproteobacteria</taxon>
        <taxon>Rhodobacterales</taxon>
        <taxon>Roseobacteraceae</taxon>
        <taxon>Sulfitobacter</taxon>
    </lineage>
</organism>
<accession>A0A7V1A5D7</accession>
<reference evidence="1" key="1">
    <citation type="journal article" date="2020" name="mSystems">
        <title>Genome- and Community-Level Interaction Insights into Carbon Utilization and Element Cycling Functions of Hydrothermarchaeota in Hydrothermal Sediment.</title>
        <authorList>
            <person name="Zhou Z."/>
            <person name="Liu Y."/>
            <person name="Xu W."/>
            <person name="Pan J."/>
            <person name="Luo Z.H."/>
            <person name="Li M."/>
        </authorList>
    </citation>
    <scope>NUCLEOTIDE SEQUENCE [LARGE SCALE GENOMIC DNA]</scope>
    <source>
        <strain evidence="1">HyVt-323</strain>
    </source>
</reference>
<name>A0A7V1A5D7_9RHOB</name>
<dbReference type="Proteomes" id="UP000885704">
    <property type="component" value="Unassembled WGS sequence"/>
</dbReference>
<comment type="caution">
    <text evidence="1">The sequence shown here is derived from an EMBL/GenBank/DDBJ whole genome shotgun (WGS) entry which is preliminary data.</text>
</comment>